<evidence type="ECO:0000313" key="1">
    <source>
        <dbReference type="EMBL" id="KAA3470756.1"/>
    </source>
</evidence>
<protein>
    <submittedName>
        <fullName evidence="1">Uncharacterized protein</fullName>
    </submittedName>
</protein>
<evidence type="ECO:0000313" key="2">
    <source>
        <dbReference type="Proteomes" id="UP000325315"/>
    </source>
</evidence>
<proteinExistence type="predicted"/>
<dbReference type="Proteomes" id="UP000325315">
    <property type="component" value="Unassembled WGS sequence"/>
</dbReference>
<dbReference type="AlphaFoldDB" id="A0A5B6VNQ7"/>
<keyword evidence="2" id="KW-1185">Reference proteome</keyword>
<organism evidence="1 2">
    <name type="scientific">Gossypium australe</name>
    <dbReference type="NCBI Taxonomy" id="47621"/>
    <lineage>
        <taxon>Eukaryota</taxon>
        <taxon>Viridiplantae</taxon>
        <taxon>Streptophyta</taxon>
        <taxon>Embryophyta</taxon>
        <taxon>Tracheophyta</taxon>
        <taxon>Spermatophyta</taxon>
        <taxon>Magnoliopsida</taxon>
        <taxon>eudicotyledons</taxon>
        <taxon>Gunneridae</taxon>
        <taxon>Pentapetalae</taxon>
        <taxon>rosids</taxon>
        <taxon>malvids</taxon>
        <taxon>Malvales</taxon>
        <taxon>Malvaceae</taxon>
        <taxon>Malvoideae</taxon>
        <taxon>Gossypium</taxon>
    </lineage>
</organism>
<dbReference type="EMBL" id="SMMG02000006">
    <property type="protein sequence ID" value="KAA3470756.1"/>
    <property type="molecule type" value="Genomic_DNA"/>
</dbReference>
<comment type="caution">
    <text evidence="1">The sequence shown here is derived from an EMBL/GenBank/DDBJ whole genome shotgun (WGS) entry which is preliminary data.</text>
</comment>
<sequence>MSFETPKQAWDKLTRALLGLEKANKLLEDEFSDKKKIVEKVTMIPLRGSRDIIDISLLELTSTFYAL</sequence>
<accession>A0A5B6VNQ7</accession>
<reference evidence="2" key="1">
    <citation type="journal article" date="2019" name="Plant Biotechnol. J.">
        <title>Genome sequencing of the Australian wild diploid species Gossypium australe highlights disease resistance and delayed gland morphogenesis.</title>
        <authorList>
            <person name="Cai Y."/>
            <person name="Cai X."/>
            <person name="Wang Q."/>
            <person name="Wang P."/>
            <person name="Zhang Y."/>
            <person name="Cai C."/>
            <person name="Xu Y."/>
            <person name="Wang K."/>
            <person name="Zhou Z."/>
            <person name="Wang C."/>
            <person name="Geng S."/>
            <person name="Li B."/>
            <person name="Dong Q."/>
            <person name="Hou Y."/>
            <person name="Wang H."/>
            <person name="Ai P."/>
            <person name="Liu Z."/>
            <person name="Yi F."/>
            <person name="Sun M."/>
            <person name="An G."/>
            <person name="Cheng J."/>
            <person name="Zhang Y."/>
            <person name="Shi Q."/>
            <person name="Xie Y."/>
            <person name="Shi X."/>
            <person name="Chang Y."/>
            <person name="Huang F."/>
            <person name="Chen Y."/>
            <person name="Hong S."/>
            <person name="Mi L."/>
            <person name="Sun Q."/>
            <person name="Zhang L."/>
            <person name="Zhou B."/>
            <person name="Peng R."/>
            <person name="Zhang X."/>
            <person name="Liu F."/>
        </authorList>
    </citation>
    <scope>NUCLEOTIDE SEQUENCE [LARGE SCALE GENOMIC DNA]</scope>
    <source>
        <strain evidence="2">cv. PA1801</strain>
    </source>
</reference>
<gene>
    <name evidence="1" type="ORF">EPI10_016441</name>
</gene>
<name>A0A5B6VNQ7_9ROSI</name>